<dbReference type="Proteomes" id="UP000004473">
    <property type="component" value="Unassembled WGS sequence"/>
</dbReference>
<organism evidence="2 3">
    <name type="scientific">Neisseria sicca VK64</name>
    <dbReference type="NCBI Taxonomy" id="1095748"/>
    <lineage>
        <taxon>Bacteria</taxon>
        <taxon>Pseudomonadati</taxon>
        <taxon>Pseudomonadota</taxon>
        <taxon>Betaproteobacteria</taxon>
        <taxon>Neisseriales</taxon>
        <taxon>Neisseriaceae</taxon>
        <taxon>Neisseria</taxon>
    </lineage>
</organism>
<protein>
    <submittedName>
        <fullName evidence="2">Uncharacterized protein</fullName>
    </submittedName>
</protein>
<keyword evidence="1" id="KW-1133">Transmembrane helix</keyword>
<keyword evidence="1" id="KW-0472">Membrane</keyword>
<evidence type="ECO:0000256" key="1">
    <source>
        <dbReference type="SAM" id="Phobius"/>
    </source>
</evidence>
<name>I2NI62_NEISI</name>
<sequence length="38" mass="4993">MYQNRHWKYCAVIFILLNGWVIYRYWMEIINSYLYWNQ</sequence>
<comment type="caution">
    <text evidence="2">The sequence shown here is derived from an EMBL/GenBank/DDBJ whole genome shotgun (WGS) entry which is preliminary data.</text>
</comment>
<accession>I2NI62</accession>
<reference evidence="2 3" key="1">
    <citation type="submission" date="2012-04" db="EMBL/GenBank/DDBJ databases">
        <authorList>
            <person name="Harkins D.M."/>
            <person name="Madupu R."/>
            <person name="Durkin A.S."/>
            <person name="Torralba M."/>
            <person name="Methe B."/>
            <person name="Sutton G.G."/>
            <person name="Nelson K.E."/>
        </authorList>
    </citation>
    <scope>NUCLEOTIDE SEQUENCE [LARGE SCALE GENOMIC DNA]</scope>
    <source>
        <strain evidence="2 3">VK64</strain>
    </source>
</reference>
<feature type="transmembrane region" description="Helical" evidence="1">
    <location>
        <begin position="7"/>
        <end position="26"/>
    </location>
</feature>
<dbReference type="EMBL" id="AJMT01000175">
    <property type="protein sequence ID" value="EIG25523.1"/>
    <property type="molecule type" value="Genomic_DNA"/>
</dbReference>
<dbReference type="AlphaFoldDB" id="I2NI62"/>
<evidence type="ECO:0000313" key="3">
    <source>
        <dbReference type="Proteomes" id="UP000004473"/>
    </source>
</evidence>
<gene>
    <name evidence="2" type="ORF">HMPREF1051_0796</name>
</gene>
<proteinExistence type="predicted"/>
<evidence type="ECO:0000313" key="2">
    <source>
        <dbReference type="EMBL" id="EIG25523.1"/>
    </source>
</evidence>
<keyword evidence="1" id="KW-0812">Transmembrane</keyword>